<dbReference type="InterPro" id="IPR029025">
    <property type="entry name" value="T3SS_substrate_exporter_C"/>
</dbReference>
<comment type="caution">
    <text evidence="2">The sequence shown here is derived from an EMBL/GenBank/DDBJ whole genome shotgun (WGS) entry which is preliminary data.</text>
</comment>
<dbReference type="Proteomes" id="UP001157911">
    <property type="component" value="Unassembled WGS sequence"/>
</dbReference>
<dbReference type="RefSeq" id="WP_283400130.1">
    <property type="nucleotide sequence ID" value="NZ_FXUB01000001.1"/>
</dbReference>
<organism evidence="2 3">
    <name type="scientific">Desulfurobacterium pacificum</name>
    <dbReference type="NCBI Taxonomy" id="240166"/>
    <lineage>
        <taxon>Bacteria</taxon>
        <taxon>Pseudomonadati</taxon>
        <taxon>Aquificota</taxon>
        <taxon>Aquificia</taxon>
        <taxon>Desulfurobacteriales</taxon>
        <taxon>Desulfurobacteriaceae</taxon>
        <taxon>Desulfurobacterium</taxon>
    </lineage>
</organism>
<keyword evidence="2" id="KW-0282">Flagellum</keyword>
<proteinExistence type="inferred from homology"/>
<dbReference type="PANTHER" id="PTHR30531:SF12">
    <property type="entry name" value="FLAGELLAR BIOSYNTHETIC PROTEIN FLHB"/>
    <property type="match status" value="1"/>
</dbReference>
<dbReference type="Gene3D" id="3.40.1690.10">
    <property type="entry name" value="secretion proteins EscU"/>
    <property type="match status" value="1"/>
</dbReference>
<dbReference type="SUPFAM" id="SSF160544">
    <property type="entry name" value="EscU C-terminal domain-like"/>
    <property type="match status" value="1"/>
</dbReference>
<dbReference type="InterPro" id="IPR006135">
    <property type="entry name" value="T3SS_substrate_exporter"/>
</dbReference>
<keyword evidence="3" id="KW-1185">Reference proteome</keyword>
<keyword evidence="2" id="KW-0966">Cell projection</keyword>
<accession>A0ABY1NFT4</accession>
<comment type="similarity">
    <text evidence="1">Belongs to the type III secretion exporter family.</text>
</comment>
<evidence type="ECO:0000313" key="2">
    <source>
        <dbReference type="EMBL" id="SMP08625.1"/>
    </source>
</evidence>
<sequence length="86" mass="9613">MEERKKAAALKYERGKMNAPQVVAKGEGIIAEKIVELAKKHGVPIVEDKLLVSMLVKLDPGEEIPPELYRLVAKVLACVYSSIRRR</sequence>
<reference evidence="2 3" key="1">
    <citation type="submission" date="2017-05" db="EMBL/GenBank/DDBJ databases">
        <authorList>
            <person name="Varghese N."/>
            <person name="Submissions S."/>
        </authorList>
    </citation>
    <scope>NUCLEOTIDE SEQUENCE [LARGE SCALE GENOMIC DNA]</scope>
    <source>
        <strain evidence="2 3">DSM 15522</strain>
    </source>
</reference>
<dbReference type="EMBL" id="FXUB01000001">
    <property type="protein sequence ID" value="SMP08625.1"/>
    <property type="molecule type" value="Genomic_DNA"/>
</dbReference>
<dbReference type="PANTHER" id="PTHR30531">
    <property type="entry name" value="FLAGELLAR BIOSYNTHETIC PROTEIN FLHB"/>
    <property type="match status" value="1"/>
</dbReference>
<evidence type="ECO:0000256" key="1">
    <source>
        <dbReference type="ARBA" id="ARBA00010690"/>
    </source>
</evidence>
<protein>
    <submittedName>
        <fullName evidence="2">Flagellar biosynthesis protein</fullName>
    </submittedName>
</protein>
<keyword evidence="2" id="KW-0969">Cilium</keyword>
<gene>
    <name evidence="2" type="ORF">SAMN06265339_0635</name>
</gene>
<dbReference type="Pfam" id="PF01312">
    <property type="entry name" value="Bac_export_2"/>
    <property type="match status" value="1"/>
</dbReference>
<dbReference type="PRINTS" id="PR00950">
    <property type="entry name" value="TYPE3IMSPROT"/>
</dbReference>
<evidence type="ECO:0000313" key="3">
    <source>
        <dbReference type="Proteomes" id="UP001157911"/>
    </source>
</evidence>
<name>A0ABY1NFT4_9BACT</name>